<evidence type="ECO:0000256" key="3">
    <source>
        <dbReference type="ARBA" id="ARBA00022475"/>
    </source>
</evidence>
<keyword evidence="11" id="KW-0808">Transferase</keyword>
<dbReference type="KEGG" id="ctu:CTU_14240"/>
<evidence type="ECO:0000259" key="10">
    <source>
        <dbReference type="PROSITE" id="PS51105"/>
    </source>
</evidence>
<keyword evidence="3 8" id="KW-1003">Cell membrane</keyword>
<reference evidence="12" key="2">
    <citation type="journal article" date="2011" name="J. Bacteriol.">
        <title>Complete genome sequence of Cronobacter turicensis LMG 23827, a food-borne pathogen causing deaths in neonates.</title>
        <authorList>
            <person name="Stephan R."/>
            <person name="Lehner A."/>
            <person name="Tischler P."/>
            <person name="Rattei T."/>
        </authorList>
    </citation>
    <scope>NUCLEOTIDE SEQUENCE [LARGE SCALE GENOMIC DNA]</scope>
    <source>
        <strain evidence="12">DSM 18703 / CCUG 55852 / LMG 23827 / z3032</strain>
    </source>
</reference>
<proteinExistence type="predicted"/>
<dbReference type="InterPro" id="IPR051088">
    <property type="entry name" value="PTS_Sugar-EIIC/EIIB"/>
</dbReference>
<keyword evidence="2 8" id="KW-0813">Transport</keyword>
<dbReference type="PROSITE" id="PS51105">
    <property type="entry name" value="PTS_EIIC_TYPE_3"/>
    <property type="match status" value="1"/>
</dbReference>
<dbReference type="AlphaFoldDB" id="C9XZX7"/>
<dbReference type="NCBIfam" id="TIGR00410">
    <property type="entry name" value="lacE"/>
    <property type="match status" value="1"/>
</dbReference>
<dbReference type="GO" id="GO:0005886">
    <property type="term" value="C:plasma membrane"/>
    <property type="evidence" value="ECO:0007669"/>
    <property type="project" value="UniProtKB-SubCell"/>
</dbReference>
<feature type="transmembrane region" description="Helical" evidence="9">
    <location>
        <begin position="407"/>
        <end position="426"/>
    </location>
</feature>
<feature type="transmembrane region" description="Helical" evidence="9">
    <location>
        <begin position="37"/>
        <end position="58"/>
    </location>
</feature>
<evidence type="ECO:0000313" key="12">
    <source>
        <dbReference type="Proteomes" id="UP000002069"/>
    </source>
</evidence>
<dbReference type="GO" id="GO:0009401">
    <property type="term" value="P:phosphoenolpyruvate-dependent sugar phosphotransferase system"/>
    <property type="evidence" value="ECO:0007669"/>
    <property type="project" value="InterPro"/>
</dbReference>
<dbReference type="EMBL" id="FN543093">
    <property type="protein sequence ID" value="CBA29456.1"/>
    <property type="molecule type" value="Genomic_DNA"/>
</dbReference>
<evidence type="ECO:0000313" key="11">
    <source>
        <dbReference type="EMBL" id="CBA29456.1"/>
    </source>
</evidence>
<evidence type="ECO:0000256" key="7">
    <source>
        <dbReference type="ARBA" id="ARBA00023136"/>
    </source>
</evidence>
<evidence type="ECO:0000256" key="8">
    <source>
        <dbReference type="PIRNR" id="PIRNR006351"/>
    </source>
</evidence>
<dbReference type="GO" id="GO:1901264">
    <property type="term" value="P:carbohydrate derivative transport"/>
    <property type="evidence" value="ECO:0007669"/>
    <property type="project" value="TreeGrafter"/>
</dbReference>
<keyword evidence="7 8" id="KW-0472">Membrane</keyword>
<dbReference type="Proteomes" id="UP000002069">
    <property type="component" value="Chromosome"/>
</dbReference>
<organism evidence="11 12">
    <name type="scientific">Cronobacter turicensis (strain DSM 18703 / CCUG 55852 / LMG 23827 / z3032)</name>
    <dbReference type="NCBI Taxonomy" id="693216"/>
    <lineage>
        <taxon>Bacteria</taxon>
        <taxon>Pseudomonadati</taxon>
        <taxon>Pseudomonadota</taxon>
        <taxon>Gammaproteobacteria</taxon>
        <taxon>Enterobacterales</taxon>
        <taxon>Enterobacteriaceae</taxon>
        <taxon>Cronobacter</taxon>
    </lineage>
</organism>
<accession>C9XZX7</accession>
<feature type="transmembrane region" description="Helical" evidence="9">
    <location>
        <begin position="78"/>
        <end position="99"/>
    </location>
</feature>
<dbReference type="HOGENOM" id="CLU_029688_1_2_6"/>
<keyword evidence="4 8" id="KW-0762">Sugar transport</keyword>
<dbReference type="Pfam" id="PF02378">
    <property type="entry name" value="PTS_EIIC"/>
    <property type="match status" value="1"/>
</dbReference>
<dbReference type="InterPro" id="IPR004501">
    <property type="entry name" value="PTS_EIIC_3"/>
</dbReference>
<feature type="transmembrane region" description="Helical" evidence="9">
    <location>
        <begin position="295"/>
        <end position="319"/>
    </location>
</feature>
<protein>
    <recommendedName>
        <fullName evidence="8">Permease IIC component</fullName>
    </recommendedName>
</protein>
<evidence type="ECO:0000256" key="2">
    <source>
        <dbReference type="ARBA" id="ARBA00022448"/>
    </source>
</evidence>
<dbReference type="GO" id="GO:0008982">
    <property type="term" value="F:protein-N(PI)-phosphohistidine-sugar phosphotransferase activity"/>
    <property type="evidence" value="ECO:0007669"/>
    <property type="project" value="UniProtKB-UniRule"/>
</dbReference>
<dbReference type="PANTHER" id="PTHR33989:SF10">
    <property type="entry name" value="PERMEASE IIC COMPONENT"/>
    <property type="match status" value="1"/>
</dbReference>
<feature type="transmembrane region" description="Helical" evidence="9">
    <location>
        <begin position="106"/>
        <end position="124"/>
    </location>
</feature>
<evidence type="ECO:0000256" key="5">
    <source>
        <dbReference type="ARBA" id="ARBA00022692"/>
    </source>
</evidence>
<feature type="transmembrane region" description="Helical" evidence="9">
    <location>
        <begin position="358"/>
        <end position="377"/>
    </location>
</feature>
<evidence type="ECO:0000256" key="1">
    <source>
        <dbReference type="ARBA" id="ARBA00004651"/>
    </source>
</evidence>
<feature type="domain" description="PTS EIIC type-3" evidence="10">
    <location>
        <begin position="14"/>
        <end position="425"/>
    </location>
</feature>
<gene>
    <name evidence="11" type="ordered locus">Ctu_14240</name>
</gene>
<dbReference type="InterPro" id="IPR004796">
    <property type="entry name" value="PTS_IIC_cello"/>
</dbReference>
<comment type="subcellular location">
    <subcellularLocation>
        <location evidence="1">Cell membrane</location>
        <topology evidence="1">Multi-pass membrane protein</topology>
    </subcellularLocation>
</comment>
<sequence length="446" mass="48362">MMTQTTITPKMQAFVEKFVDYSARLAGQVHLRSLRDAFAMVMPVFILAGLAVLINNVVFPWVLEGETLARFKIWGEAIINGTLNIAALLIAPMIAWALARNRNFGNPVSAVVIALCSFIIMMPLRLNVVPEGAQHAVSVTQLLAFANIGSTGIFAGVLIGLIATEVFIRISSIRALDISLGENVPPAVGQSFSALIPTILTLSGFAIVAALLAGVLHTDLIHLITTLIQQPLRLINTSLPGTLFIYSFGNFLFTLGIHQSVVNSVVLEPFLLINTNENMLAFANGQPIPHIINNIFVPTFGMIGGTGSTLSLLIAIFIFARQKSSKQVARLAISPGLFNINEPVIFGLPIVFNLPLMIPFVLLPAMGIFFAWCCTSLGLMSRCVVMIPWTTPPVLSAWLATAGDWRAVVVQLIIIVFGVFFYLPFLRIAERVAMKNNEIADSTPHS</sequence>
<feature type="transmembrane region" description="Helical" evidence="9">
    <location>
        <begin position="144"/>
        <end position="168"/>
    </location>
</feature>
<comment type="function">
    <text evidence="8">The phosphoenolpyruvate-dependent sugar phosphotransferase system (PTS), a major carbohydrate active -transport system, catalyzes the phosphorylation of incoming sugar substrates concomitant with their translocation across the cell membrane.</text>
</comment>
<reference evidence="11 12" key="1">
    <citation type="journal article" date="2010" name="J. Bacteriol.">
        <title>Complete Genome Sequence of Cronobacter turicensis LMG 23827, a foodborne pathogen causing deaths in neonates.</title>
        <authorList>
            <person name="Stephan R."/>
            <person name="Lehner A."/>
            <person name="Tischler P."/>
            <person name="Rattei T."/>
        </authorList>
    </citation>
    <scope>NUCLEOTIDE SEQUENCE [LARGE SCALE GENOMIC DNA]</scope>
    <source>
        <strain evidence="12">DSM 18703 / CCUG 55852 / LMG 23827 / z3032</strain>
    </source>
</reference>
<dbReference type="PATRIC" id="fig|693216.3.peg.1359"/>
<dbReference type="PANTHER" id="PTHR33989">
    <property type="match status" value="1"/>
</dbReference>
<evidence type="ECO:0000256" key="4">
    <source>
        <dbReference type="ARBA" id="ARBA00022597"/>
    </source>
</evidence>
<evidence type="ECO:0000256" key="6">
    <source>
        <dbReference type="ARBA" id="ARBA00022989"/>
    </source>
</evidence>
<name>C9XZX7_CROTZ</name>
<keyword evidence="5 9" id="KW-0812">Transmembrane</keyword>
<keyword evidence="12" id="KW-1185">Reference proteome</keyword>
<dbReference type="PIRSF" id="PIRSF006351">
    <property type="entry name" value="PTS_EIIC-Cellobiose"/>
    <property type="match status" value="1"/>
</dbReference>
<evidence type="ECO:0000256" key="9">
    <source>
        <dbReference type="SAM" id="Phobius"/>
    </source>
</evidence>
<keyword evidence="6 9" id="KW-1133">Transmembrane helix</keyword>
<feature type="transmembrane region" description="Helical" evidence="9">
    <location>
        <begin position="194"/>
        <end position="216"/>
    </location>
</feature>
<dbReference type="InterPro" id="IPR003352">
    <property type="entry name" value="PTS_EIIC"/>
</dbReference>